<keyword evidence="2" id="KW-1185">Reference proteome</keyword>
<dbReference type="EMBL" id="CAJHIA010000017">
    <property type="protein sequence ID" value="CAD6445697.1"/>
    <property type="molecule type" value="Genomic_DNA"/>
</dbReference>
<reference evidence="1" key="1">
    <citation type="submission" date="2020-10" db="EMBL/GenBank/DDBJ databases">
        <authorList>
            <person name="Kusch S."/>
        </authorList>
    </citation>
    <scope>NUCLEOTIDE SEQUENCE</scope>
    <source>
        <strain evidence="1">SwB9</strain>
    </source>
</reference>
<name>A0A8H2ZNL2_9HELO</name>
<dbReference type="OrthoDB" id="3557253at2759"/>
<comment type="caution">
    <text evidence="1">The sequence shown here is derived from an EMBL/GenBank/DDBJ whole genome shotgun (WGS) entry which is preliminary data.</text>
</comment>
<organism evidence="1 2">
    <name type="scientific">Sclerotinia trifoliorum</name>
    <dbReference type="NCBI Taxonomy" id="28548"/>
    <lineage>
        <taxon>Eukaryota</taxon>
        <taxon>Fungi</taxon>
        <taxon>Dikarya</taxon>
        <taxon>Ascomycota</taxon>
        <taxon>Pezizomycotina</taxon>
        <taxon>Leotiomycetes</taxon>
        <taxon>Helotiales</taxon>
        <taxon>Sclerotiniaceae</taxon>
        <taxon>Sclerotinia</taxon>
    </lineage>
</organism>
<sequence>MTFHITPNWYPSLHDIKPNPNSPLTNTLSPPKVFIGPLTPKEINYQHIRSMLQYTQSAKKKTTDDKEKITKDLEIALMRLRVGGGEGRDGRETMRKVVVLEKTMSVHENYEKHLDTCAVPLRIKEEELRSILKREAWENGNPDYYEGCDFWFEPEPEDEEVLYDDGLEEIDGMEGLEIDAWSDDEDTEM</sequence>
<protein>
    <submittedName>
        <fullName evidence="1">C0c41883-d35e-448e-ae24-b7a54985a909-CDS</fullName>
    </submittedName>
</protein>
<evidence type="ECO:0000313" key="2">
    <source>
        <dbReference type="Proteomes" id="UP000624404"/>
    </source>
</evidence>
<gene>
    <name evidence="1" type="ORF">SCLTRI_LOCUS5488</name>
</gene>
<accession>A0A8H2ZNL2</accession>
<dbReference type="AlphaFoldDB" id="A0A8H2ZNL2"/>
<proteinExistence type="predicted"/>
<evidence type="ECO:0000313" key="1">
    <source>
        <dbReference type="EMBL" id="CAD6445697.1"/>
    </source>
</evidence>
<dbReference type="Proteomes" id="UP000624404">
    <property type="component" value="Unassembled WGS sequence"/>
</dbReference>